<accession>A0A419VUJ3</accession>
<dbReference type="OrthoDB" id="9899692at2"/>
<evidence type="ECO:0000313" key="2">
    <source>
        <dbReference type="Proteomes" id="UP000283387"/>
    </source>
</evidence>
<evidence type="ECO:0000313" key="1">
    <source>
        <dbReference type="EMBL" id="RKD85114.1"/>
    </source>
</evidence>
<dbReference type="RefSeq" id="WP_120275780.1">
    <property type="nucleotide sequence ID" value="NZ_RAPN01000006.1"/>
</dbReference>
<gene>
    <name evidence="1" type="ORF">BC643_4633</name>
</gene>
<proteinExistence type="predicted"/>
<comment type="caution">
    <text evidence="1">The sequence shown here is derived from an EMBL/GenBank/DDBJ whole genome shotgun (WGS) entry which is preliminary data.</text>
</comment>
<dbReference type="AlphaFoldDB" id="A0A419VUJ3"/>
<sequence length="63" mass="7504">MKTVRQKLFNNLCEKLTNPSKENVTTLYHHVHSMKLSEEYIFKTEQDFQGLINFLNQRADFAI</sequence>
<name>A0A419VUJ3_9BACT</name>
<protein>
    <submittedName>
        <fullName evidence="1">Uncharacterized protein</fullName>
    </submittedName>
</protein>
<keyword evidence="2" id="KW-1185">Reference proteome</keyword>
<dbReference type="EMBL" id="RAPN01000006">
    <property type="protein sequence ID" value="RKD85114.1"/>
    <property type="molecule type" value="Genomic_DNA"/>
</dbReference>
<reference evidence="1 2" key="1">
    <citation type="submission" date="2018-09" db="EMBL/GenBank/DDBJ databases">
        <title>Genomic Encyclopedia of Archaeal and Bacterial Type Strains, Phase II (KMG-II): from individual species to whole genera.</title>
        <authorList>
            <person name="Goeker M."/>
        </authorList>
    </citation>
    <scope>NUCLEOTIDE SEQUENCE [LARGE SCALE GENOMIC DNA]</scope>
    <source>
        <strain evidence="1 2">DSM 27148</strain>
    </source>
</reference>
<organism evidence="1 2">
    <name type="scientific">Mangrovibacterium diazotrophicum</name>
    <dbReference type="NCBI Taxonomy" id="1261403"/>
    <lineage>
        <taxon>Bacteria</taxon>
        <taxon>Pseudomonadati</taxon>
        <taxon>Bacteroidota</taxon>
        <taxon>Bacteroidia</taxon>
        <taxon>Marinilabiliales</taxon>
        <taxon>Prolixibacteraceae</taxon>
        <taxon>Mangrovibacterium</taxon>
    </lineage>
</organism>
<dbReference type="Proteomes" id="UP000283387">
    <property type="component" value="Unassembled WGS sequence"/>
</dbReference>